<keyword evidence="10" id="KW-0408">Iron</keyword>
<dbReference type="InterPro" id="IPR050711">
    <property type="entry name" value="ET-N_metabolism_enzyme"/>
</dbReference>
<evidence type="ECO:0000256" key="13">
    <source>
        <dbReference type="ARBA" id="ARBA00023291"/>
    </source>
</evidence>
<dbReference type="Gene3D" id="3.60.20.10">
    <property type="entry name" value="Glutamine Phosphoribosylpyrophosphate, subunit 1, domain 1"/>
    <property type="match status" value="1"/>
</dbReference>
<keyword evidence="5" id="KW-0285">Flavoprotein</keyword>
<dbReference type="PANTHER" id="PTHR11938">
    <property type="entry name" value="FAD NADPH DEHYDROGENASE/OXIDOREDUCTASE"/>
    <property type="match status" value="1"/>
</dbReference>
<organism evidence="16 17">
    <name type="scientific">Chelativorans composti</name>
    <dbReference type="NCBI Taxonomy" id="768533"/>
    <lineage>
        <taxon>Bacteria</taxon>
        <taxon>Pseudomonadati</taxon>
        <taxon>Pseudomonadota</taxon>
        <taxon>Alphaproteobacteria</taxon>
        <taxon>Hyphomicrobiales</taxon>
        <taxon>Phyllobacteriaceae</taxon>
        <taxon>Chelativorans</taxon>
    </lineage>
</organism>
<dbReference type="EMBL" id="JBHUIR010000015">
    <property type="protein sequence ID" value="MFD2258852.1"/>
    <property type="molecule type" value="Genomic_DNA"/>
</dbReference>
<comment type="similarity">
    <text evidence="3">Belongs to the glutamate synthase family.</text>
</comment>
<keyword evidence="6" id="KW-0288">FMN</keyword>
<keyword evidence="13" id="KW-0003">3Fe-4S</keyword>
<keyword evidence="9" id="KW-0560">Oxidoreductase</keyword>
<feature type="non-terminal residue" evidence="16">
    <location>
        <position position="270"/>
    </location>
</feature>
<feature type="domain" description="Glutamine amidotransferase type-2" evidence="15">
    <location>
        <begin position="46"/>
        <end position="270"/>
    </location>
</feature>
<dbReference type="SUPFAM" id="SSF56235">
    <property type="entry name" value="N-terminal nucleophile aminohydrolases (Ntn hydrolases)"/>
    <property type="match status" value="1"/>
</dbReference>
<comment type="pathway">
    <text evidence="14">Amino-acid biosynthesis.</text>
</comment>
<keyword evidence="8" id="KW-0315">Glutamine amidotransferase</keyword>
<keyword evidence="7" id="KW-0479">Metal-binding</keyword>
<protein>
    <submittedName>
        <fullName evidence="16">Glutamate synthase subunit alpha</fullName>
    </submittedName>
</protein>
<evidence type="ECO:0000256" key="12">
    <source>
        <dbReference type="ARBA" id="ARBA00023164"/>
    </source>
</evidence>
<dbReference type="Pfam" id="PF00310">
    <property type="entry name" value="GATase_2"/>
    <property type="match status" value="1"/>
</dbReference>
<evidence type="ECO:0000256" key="9">
    <source>
        <dbReference type="ARBA" id="ARBA00023002"/>
    </source>
</evidence>
<keyword evidence="11" id="KW-0411">Iron-sulfur</keyword>
<evidence type="ECO:0000313" key="17">
    <source>
        <dbReference type="Proteomes" id="UP001597373"/>
    </source>
</evidence>
<keyword evidence="4" id="KW-0028">Amino-acid biosynthesis</keyword>
<reference evidence="17" key="1">
    <citation type="journal article" date="2019" name="Int. J. Syst. Evol. Microbiol.">
        <title>The Global Catalogue of Microorganisms (GCM) 10K type strain sequencing project: providing services to taxonomists for standard genome sequencing and annotation.</title>
        <authorList>
            <consortium name="The Broad Institute Genomics Platform"/>
            <consortium name="The Broad Institute Genome Sequencing Center for Infectious Disease"/>
            <person name="Wu L."/>
            <person name="Ma J."/>
        </authorList>
    </citation>
    <scope>NUCLEOTIDE SEQUENCE [LARGE SCALE GENOMIC DNA]</scope>
    <source>
        <strain evidence="17">KCTC 23707</strain>
    </source>
</reference>
<proteinExistence type="inferred from homology"/>
<evidence type="ECO:0000256" key="7">
    <source>
        <dbReference type="ARBA" id="ARBA00022723"/>
    </source>
</evidence>
<evidence type="ECO:0000256" key="10">
    <source>
        <dbReference type="ARBA" id="ARBA00023004"/>
    </source>
</evidence>
<evidence type="ECO:0000256" key="1">
    <source>
        <dbReference type="ARBA" id="ARBA00001917"/>
    </source>
</evidence>
<evidence type="ECO:0000256" key="2">
    <source>
        <dbReference type="ARBA" id="ARBA00001927"/>
    </source>
</evidence>
<comment type="cofactor">
    <cofactor evidence="1">
        <name>FMN</name>
        <dbReference type="ChEBI" id="CHEBI:58210"/>
    </cofactor>
</comment>
<evidence type="ECO:0000256" key="11">
    <source>
        <dbReference type="ARBA" id="ARBA00023014"/>
    </source>
</evidence>
<evidence type="ECO:0000313" key="16">
    <source>
        <dbReference type="EMBL" id="MFD2258852.1"/>
    </source>
</evidence>
<dbReference type="InterPro" id="IPR017932">
    <property type="entry name" value="GATase_2_dom"/>
</dbReference>
<evidence type="ECO:0000256" key="5">
    <source>
        <dbReference type="ARBA" id="ARBA00022630"/>
    </source>
</evidence>
<keyword evidence="12" id="KW-0314">Glutamate biosynthesis</keyword>
<evidence type="ECO:0000256" key="8">
    <source>
        <dbReference type="ARBA" id="ARBA00022962"/>
    </source>
</evidence>
<dbReference type="InterPro" id="IPR029055">
    <property type="entry name" value="Ntn_hydrolases_N"/>
</dbReference>
<comment type="cofactor">
    <cofactor evidence="2">
        <name>[3Fe-4S] cluster</name>
        <dbReference type="ChEBI" id="CHEBI:21137"/>
    </cofactor>
</comment>
<dbReference type="Proteomes" id="UP001597373">
    <property type="component" value="Unassembled WGS sequence"/>
</dbReference>
<name>A0ABW5DD79_9HYPH</name>
<evidence type="ECO:0000256" key="6">
    <source>
        <dbReference type="ARBA" id="ARBA00022643"/>
    </source>
</evidence>
<keyword evidence="17" id="KW-1185">Reference proteome</keyword>
<evidence type="ECO:0000256" key="3">
    <source>
        <dbReference type="ARBA" id="ARBA00009716"/>
    </source>
</evidence>
<accession>A0ABW5DD79</accession>
<evidence type="ECO:0000259" key="15">
    <source>
        <dbReference type="PROSITE" id="PS51278"/>
    </source>
</evidence>
<gene>
    <name evidence="16" type="ORF">ACFSMZ_03635</name>
</gene>
<evidence type="ECO:0000256" key="14">
    <source>
        <dbReference type="ARBA" id="ARBA00029440"/>
    </source>
</evidence>
<evidence type="ECO:0000256" key="4">
    <source>
        <dbReference type="ARBA" id="ARBA00022605"/>
    </source>
</evidence>
<comment type="caution">
    <text evidence="16">The sequence shown here is derived from an EMBL/GenBank/DDBJ whole genome shotgun (WGS) entry which is preliminary data.</text>
</comment>
<dbReference type="PROSITE" id="PS51278">
    <property type="entry name" value="GATASE_TYPE_2"/>
    <property type="match status" value="1"/>
</dbReference>
<dbReference type="PANTHER" id="PTHR11938:SF133">
    <property type="entry name" value="GLUTAMATE SYNTHASE (NADH)"/>
    <property type="match status" value="1"/>
</dbReference>
<sequence>MTEQRTAARIVPASSLQAAVSKRTSTTQGLPDVKGLYDPDYERDACGVGFIVQMKNVRSHQLVEDGLAMLENLTHRGAVGADPLVGDGAGIMIQIPDRLFREEMAKQGVELPGPGQYAVAHFFMPQDAGEREFVHQIIHEASQSEGFTVLGIRDVPVDNSSLSRAPHIVASEPYHQQVFFNRPEGYTDEQYERRLYILRKVISGRLYAHHGNRDVGAYCVSMSSRTIVYKGMFLAYQVGAYYKDLRDPRTESALALVHQRFSTNTFPSWK</sequence>